<dbReference type="AlphaFoldDB" id="A0AAD4P9Z8"/>
<keyword evidence="3" id="KW-0812">Transmembrane</keyword>
<keyword evidence="3" id="KW-1133">Transmembrane helix</keyword>
<dbReference type="SUPFAM" id="SSF57850">
    <property type="entry name" value="RING/U-box"/>
    <property type="match status" value="1"/>
</dbReference>
<dbReference type="PANTHER" id="PTHR46225">
    <property type="entry name" value="C3H4 TYPE ZINC FINGER PROTEIN"/>
    <property type="match status" value="1"/>
</dbReference>
<evidence type="ECO:0000256" key="2">
    <source>
        <dbReference type="SAM" id="MobiDB-lite"/>
    </source>
</evidence>
<reference evidence="5 6" key="1">
    <citation type="journal article" date="2021" name="Nat. Commun.">
        <title>Incipient diploidization of the medicinal plant Perilla within 10,000 years.</title>
        <authorList>
            <person name="Zhang Y."/>
            <person name="Shen Q."/>
            <person name="Leng L."/>
            <person name="Zhang D."/>
            <person name="Chen S."/>
            <person name="Shi Y."/>
            <person name="Ning Z."/>
            <person name="Chen S."/>
        </authorList>
    </citation>
    <scope>NUCLEOTIDE SEQUENCE [LARGE SCALE GENOMIC DNA]</scope>
    <source>
        <strain evidence="6">cv. PC099</strain>
    </source>
</reference>
<evidence type="ECO:0000256" key="1">
    <source>
        <dbReference type="PROSITE-ProRule" id="PRU00175"/>
    </source>
</evidence>
<keyword evidence="6" id="KW-1185">Reference proteome</keyword>
<dbReference type="InterPro" id="IPR013083">
    <property type="entry name" value="Znf_RING/FYVE/PHD"/>
</dbReference>
<evidence type="ECO:0000259" key="4">
    <source>
        <dbReference type="PROSITE" id="PS50089"/>
    </source>
</evidence>
<evidence type="ECO:0000313" key="6">
    <source>
        <dbReference type="Proteomes" id="UP001190926"/>
    </source>
</evidence>
<feature type="transmembrane region" description="Helical" evidence="3">
    <location>
        <begin position="139"/>
        <end position="159"/>
    </location>
</feature>
<name>A0AAD4P9Z8_PERFH</name>
<gene>
    <name evidence="5" type="ORF">C2S53_009372</name>
</gene>
<dbReference type="EMBL" id="SDAM02000091">
    <property type="protein sequence ID" value="KAH6831177.1"/>
    <property type="molecule type" value="Genomic_DNA"/>
</dbReference>
<feature type="domain" description="RING-type" evidence="4">
    <location>
        <begin position="354"/>
        <end position="395"/>
    </location>
</feature>
<dbReference type="FunFam" id="3.30.40.10:FF:000348">
    <property type="entry name" value="E3 ubiquitin-protein ligase"/>
    <property type="match status" value="1"/>
</dbReference>
<dbReference type="InterPro" id="IPR001841">
    <property type="entry name" value="Znf_RING"/>
</dbReference>
<feature type="region of interest" description="Disordered" evidence="2">
    <location>
        <begin position="37"/>
        <end position="101"/>
    </location>
</feature>
<evidence type="ECO:0000256" key="3">
    <source>
        <dbReference type="SAM" id="Phobius"/>
    </source>
</evidence>
<proteinExistence type="predicted"/>
<dbReference type="GO" id="GO:0008270">
    <property type="term" value="F:zinc ion binding"/>
    <property type="evidence" value="ECO:0007669"/>
    <property type="project" value="UniProtKB-KW"/>
</dbReference>
<evidence type="ECO:0000313" key="5">
    <source>
        <dbReference type="EMBL" id="KAH6831177.1"/>
    </source>
</evidence>
<feature type="transmembrane region" description="Helical" evidence="3">
    <location>
        <begin position="228"/>
        <end position="246"/>
    </location>
</feature>
<feature type="compositionally biased region" description="Basic and acidic residues" evidence="2">
    <location>
        <begin position="47"/>
        <end position="61"/>
    </location>
</feature>
<keyword evidence="1" id="KW-0863">Zinc-finger</keyword>
<feature type="compositionally biased region" description="Polar residues" evidence="2">
    <location>
        <begin position="76"/>
        <end position="89"/>
    </location>
</feature>
<dbReference type="Pfam" id="PF13639">
    <property type="entry name" value="zf-RING_2"/>
    <property type="match status" value="1"/>
</dbReference>
<dbReference type="Proteomes" id="UP001190926">
    <property type="component" value="Unassembled WGS sequence"/>
</dbReference>
<dbReference type="SMART" id="SM00184">
    <property type="entry name" value="RING"/>
    <property type="match status" value="1"/>
</dbReference>
<organism evidence="5 6">
    <name type="scientific">Perilla frutescens var. hirtella</name>
    <name type="common">Perilla citriodora</name>
    <name type="synonym">Perilla setoyensis</name>
    <dbReference type="NCBI Taxonomy" id="608512"/>
    <lineage>
        <taxon>Eukaryota</taxon>
        <taxon>Viridiplantae</taxon>
        <taxon>Streptophyta</taxon>
        <taxon>Embryophyta</taxon>
        <taxon>Tracheophyta</taxon>
        <taxon>Spermatophyta</taxon>
        <taxon>Magnoliopsida</taxon>
        <taxon>eudicotyledons</taxon>
        <taxon>Gunneridae</taxon>
        <taxon>Pentapetalae</taxon>
        <taxon>asterids</taxon>
        <taxon>lamiids</taxon>
        <taxon>Lamiales</taxon>
        <taxon>Lamiaceae</taxon>
        <taxon>Nepetoideae</taxon>
        <taxon>Elsholtzieae</taxon>
        <taxon>Perilla</taxon>
    </lineage>
</organism>
<protein>
    <submittedName>
        <fullName evidence="5">C3H4 type zinc finger protein</fullName>
    </submittedName>
</protein>
<comment type="caution">
    <text evidence="5">The sequence shown here is derived from an EMBL/GenBank/DDBJ whole genome shotgun (WGS) entry which is preliminary data.</text>
</comment>
<accession>A0AAD4P9Z8</accession>
<dbReference type="Gene3D" id="3.30.40.10">
    <property type="entry name" value="Zinc/RING finger domain, C3HC4 (zinc finger)"/>
    <property type="match status" value="1"/>
</dbReference>
<dbReference type="PANTHER" id="PTHR46225:SF2">
    <property type="entry name" value="C3H4 TYPE ZINC FINGER PROTEIN"/>
    <property type="match status" value="1"/>
</dbReference>
<feature type="transmembrane region" description="Helical" evidence="3">
    <location>
        <begin position="258"/>
        <end position="291"/>
    </location>
</feature>
<keyword evidence="1" id="KW-0479">Metal-binding</keyword>
<keyword evidence="1" id="KW-0862">Zinc</keyword>
<dbReference type="PROSITE" id="PS50089">
    <property type="entry name" value="ZF_RING_2"/>
    <property type="match status" value="1"/>
</dbReference>
<sequence>MAFPILGLHRKSQTSKVPLLMERTDTHNDSEHVIDIASSSNASSSSSHERPSSGLERHLSEDQPSTSSRVPVYQPQLFSSGPISRNSSLIRRGNSRGRQRSPLNSGLWISVELVLTLSQIIAAIIVLSLSKNEKPRAPLRAWVVGYASGCCAILPLLYWRFRYRNQVSEQDASQSRVDSSQGNNIAGPLSRRVMEGEDRRTVTTATRGTQSNGIPNARLKAFVEYFKMALDCFFAVWFVVGNVWIFGGHSSSGEAPNLYRLCIVFLAFSCIGYAMPFILCTTICCCLPCIISVLGFREDFSHNRGATPESINSLPIYKFKVKKNKSGNDKESEGGIVAAGTEKERAISGEDAACCICLAKYVNNDELRELPCSHLLHKDCVDKWLKINASCPLCKAEVGETVLSSLTEATANLRNGNAL</sequence>
<feature type="transmembrane region" description="Helical" evidence="3">
    <location>
        <begin position="106"/>
        <end position="127"/>
    </location>
</feature>
<keyword evidence="3" id="KW-0472">Membrane</keyword>